<name>F4FYS6_METCR</name>
<keyword evidence="2" id="KW-1185">Reference proteome</keyword>
<evidence type="ECO:0000313" key="2">
    <source>
        <dbReference type="Proteomes" id="UP000007812"/>
    </source>
</evidence>
<gene>
    <name evidence="1" type="ordered locus">Mcup_0206</name>
</gene>
<dbReference type="EMBL" id="CP002656">
    <property type="protein sequence ID" value="AEB94315.1"/>
    <property type="molecule type" value="Genomic_DNA"/>
</dbReference>
<protein>
    <submittedName>
        <fullName evidence="1">Uncharacterized protein</fullName>
    </submittedName>
</protein>
<proteinExistence type="predicted"/>
<dbReference type="HOGENOM" id="CLU_1933348_0_0_2"/>
<dbReference type="Proteomes" id="UP000007812">
    <property type="component" value="Chromosome"/>
</dbReference>
<dbReference type="KEGG" id="mcn:Mcup_0206"/>
<dbReference type="GeneID" id="10492401"/>
<evidence type="ECO:0000313" key="1">
    <source>
        <dbReference type="EMBL" id="AEB94315.1"/>
    </source>
</evidence>
<dbReference type="OrthoDB" id="34333at2157"/>
<dbReference type="AlphaFoldDB" id="F4FYS6"/>
<sequence>MSELNSLKIALSELGLNGTKENLIKVLNEICRILPPSDDISISIGKKGAHEYVLDRKGLAIITTSLDEYLPYLSSSEKRISMEQLPDDLAKKAITDLGSIITQVRDVFRSQAKRNARYKALADEVDNIVKDKGYGSKNN</sequence>
<dbReference type="RefSeq" id="WP_013736815.1">
    <property type="nucleotide sequence ID" value="NC_015435.1"/>
</dbReference>
<dbReference type="eggNOG" id="arCOG05897">
    <property type="taxonomic scope" value="Archaea"/>
</dbReference>
<accession>F4FYS6</accession>
<organism evidence="1 2">
    <name type="scientific">Metallosphaera cuprina (strain Ar-4)</name>
    <dbReference type="NCBI Taxonomy" id="1006006"/>
    <lineage>
        <taxon>Archaea</taxon>
        <taxon>Thermoproteota</taxon>
        <taxon>Thermoprotei</taxon>
        <taxon>Sulfolobales</taxon>
        <taxon>Sulfolobaceae</taxon>
        <taxon>Metallosphaera</taxon>
    </lineage>
</organism>
<dbReference type="PATRIC" id="fig|1006006.8.peg.207"/>
<dbReference type="STRING" id="1006006.Mcup_0206"/>
<reference evidence="1 2" key="1">
    <citation type="journal article" date="2011" name="J. Bacteriol.">
        <title>Complete genome sequence of Metallosphaera cuprina, a metal sulfide-oxidizing archaeon from a hot spring.</title>
        <authorList>
            <person name="Liu L.J."/>
            <person name="You X.Y."/>
            <person name="Zheng H."/>
            <person name="Wang S."/>
            <person name="Jiang C.Y."/>
            <person name="Liu S.J."/>
        </authorList>
    </citation>
    <scope>NUCLEOTIDE SEQUENCE [LARGE SCALE GENOMIC DNA]</scope>
    <source>
        <strain evidence="1 2">Ar-4</strain>
    </source>
</reference>